<dbReference type="KEGG" id="cpip:CJF12_06530"/>
<comment type="caution">
    <text evidence="1">The sequence shown here is derived from an EMBL/GenBank/DDBJ whole genome shotgun (WGS) entry which is preliminary data.</text>
</comment>
<dbReference type="AlphaFoldDB" id="A0A086BJH5"/>
<evidence type="ECO:0000313" key="2">
    <source>
        <dbReference type="Proteomes" id="UP000028709"/>
    </source>
</evidence>
<keyword evidence="2" id="KW-1185">Reference proteome</keyword>
<proteinExistence type="predicted"/>
<protein>
    <submittedName>
        <fullName evidence="1">Uncharacterized protein</fullName>
    </submittedName>
</protein>
<name>A0A086BJH5_9FLAO</name>
<accession>A0A086BJH5</accession>
<organism evidence="1 2">
    <name type="scientific">Chryseobacterium piperi</name>
    <dbReference type="NCBI Taxonomy" id="558152"/>
    <lineage>
        <taxon>Bacteria</taxon>
        <taxon>Pseudomonadati</taxon>
        <taxon>Bacteroidota</taxon>
        <taxon>Flavobacteriia</taxon>
        <taxon>Flavobacteriales</taxon>
        <taxon>Weeksellaceae</taxon>
        <taxon>Chryseobacterium group</taxon>
        <taxon>Chryseobacterium</taxon>
    </lineage>
</organism>
<reference evidence="1 2" key="1">
    <citation type="submission" date="2014-07" db="EMBL/GenBank/DDBJ databases">
        <title>Genome of Chryseobacterium piperi CTM.</title>
        <authorList>
            <person name="Pipes S.E."/>
            <person name="Stropko S.J."/>
            <person name="Newman J.D."/>
        </authorList>
    </citation>
    <scope>NUCLEOTIDE SEQUENCE [LARGE SCALE GENOMIC DNA]</scope>
    <source>
        <strain evidence="1 2">CTM</strain>
    </source>
</reference>
<gene>
    <name evidence="1" type="ORF">IQ37_07100</name>
</gene>
<dbReference type="EMBL" id="JPRJ01000009">
    <property type="protein sequence ID" value="KFF29089.1"/>
    <property type="molecule type" value="Genomic_DNA"/>
</dbReference>
<sequence length="203" mass="21372">MTGSNVVVAKQSGGSKPNVAWQVFRPMQANTLAWSEEYGIYASTSDVVNGAKLSQLSNVPIGAAMSKLYTLETSAVISGPASGGQANAFALQNLYDKPYMTVGLYQDATVNGTEIAGNATSAAAVIKASTAYMTPYTTVYIWIQSDVVSNSVVTTVTSPMTQLKYGAGINTFSVQYDSDSGKFINSGKAKQIEGSILYLEADL</sequence>
<dbReference type="Proteomes" id="UP000028709">
    <property type="component" value="Unassembled WGS sequence"/>
</dbReference>
<dbReference type="eggNOG" id="ENOG5032F7N">
    <property type="taxonomic scope" value="Bacteria"/>
</dbReference>
<evidence type="ECO:0000313" key="1">
    <source>
        <dbReference type="EMBL" id="KFF29089.1"/>
    </source>
</evidence>